<evidence type="ECO:0000256" key="2">
    <source>
        <dbReference type="ARBA" id="ARBA00022448"/>
    </source>
</evidence>
<sequence>MVRERWASKLGFMLAAMGSAVGLGNIWRFSYVAGENGGGAFLLLYLGFVFIIGIPVLLAEFSIGRQGQGDVVGSYQNLAPNKPWFLAGFVGVGSAFLILGFYSVVAGWSLFYFWNYINGTFWSIPESGYEATFGALIANNYTPLLWHGLFMVLTIIVVLTGVKKGIELANKIFMPMLAILLIILAVYSVTLDGAMEGLAFLFKPDWSILTDPSVYLAALGQAFFSLSIGMGAMMTYGSYLSKEESLPSATIGIGIMDSVFAIVAGIAIFPAVFAFGISPSSGPSLVFITLPGIFAEMPFGNIVGIIFFLLLVIASLSSSISMLEVPVAYFMRKFNWSRKFTSVFVGSIMFVLGVCVSLGMGVWSGVTPIGDKNILDSMDFVASNIFLPLGGLAIALFVGWHWKKEEAFAASDMKDNLLGNVWLGLVKYVAPIFIIVIFLQSSGLLEWIMP</sequence>
<dbReference type="EMBL" id="AVPG01000013">
    <property type="protein sequence ID" value="KGX86500.1"/>
    <property type="molecule type" value="Genomic_DNA"/>
</dbReference>
<evidence type="ECO:0000256" key="5">
    <source>
        <dbReference type="ARBA" id="ARBA00023136"/>
    </source>
</evidence>
<reference evidence="7 8" key="1">
    <citation type="submission" date="2013-08" db="EMBL/GenBank/DDBJ databases">
        <authorList>
            <person name="Huang J."/>
            <person name="Wang G."/>
        </authorList>
    </citation>
    <scope>NUCLEOTIDE SEQUENCE [LARGE SCALE GENOMIC DNA]</scope>
    <source>
        <strain evidence="7 8">JSM 072002</strain>
    </source>
</reference>
<feature type="transmembrane region" description="Helical" evidence="6">
    <location>
        <begin position="251"/>
        <end position="277"/>
    </location>
</feature>
<feature type="transmembrane region" description="Helical" evidence="6">
    <location>
        <begin position="297"/>
        <end position="320"/>
    </location>
</feature>
<dbReference type="NCBIfam" id="NF037979">
    <property type="entry name" value="Na_transp"/>
    <property type="match status" value="1"/>
</dbReference>
<feature type="transmembrane region" description="Helical" evidence="6">
    <location>
        <begin position="84"/>
        <end position="114"/>
    </location>
</feature>
<dbReference type="InterPro" id="IPR047218">
    <property type="entry name" value="YocR/YhdH-like"/>
</dbReference>
<organism evidence="7 8">
    <name type="scientific">Pontibacillus litoralis JSM 072002</name>
    <dbReference type="NCBI Taxonomy" id="1385512"/>
    <lineage>
        <taxon>Bacteria</taxon>
        <taxon>Bacillati</taxon>
        <taxon>Bacillota</taxon>
        <taxon>Bacilli</taxon>
        <taxon>Bacillales</taxon>
        <taxon>Bacillaceae</taxon>
        <taxon>Pontibacillus</taxon>
    </lineage>
</organism>
<feature type="transmembrane region" description="Helical" evidence="6">
    <location>
        <begin position="144"/>
        <end position="162"/>
    </location>
</feature>
<feature type="transmembrane region" description="Helical" evidence="6">
    <location>
        <begin position="421"/>
        <end position="440"/>
    </location>
</feature>
<feature type="transmembrane region" description="Helical" evidence="6">
    <location>
        <begin position="42"/>
        <end position="63"/>
    </location>
</feature>
<feature type="transmembrane region" description="Helical" evidence="6">
    <location>
        <begin position="12"/>
        <end position="30"/>
    </location>
</feature>
<accession>A0A0A5G607</accession>
<dbReference type="PRINTS" id="PR00176">
    <property type="entry name" value="NANEUSMPORT"/>
</dbReference>
<keyword evidence="2" id="KW-0813">Transport</keyword>
<dbReference type="eggNOG" id="COG0733">
    <property type="taxonomic scope" value="Bacteria"/>
</dbReference>
<keyword evidence="3 6" id="KW-0812">Transmembrane</keyword>
<feature type="transmembrane region" description="Helical" evidence="6">
    <location>
        <begin position="340"/>
        <end position="360"/>
    </location>
</feature>
<dbReference type="InterPro" id="IPR037272">
    <property type="entry name" value="SNS_sf"/>
</dbReference>
<protein>
    <submittedName>
        <fullName evidence="7">Na+-dependent transporter</fullName>
    </submittedName>
</protein>
<evidence type="ECO:0000313" key="8">
    <source>
        <dbReference type="Proteomes" id="UP000030401"/>
    </source>
</evidence>
<dbReference type="InterPro" id="IPR000175">
    <property type="entry name" value="Na/ntran_symport"/>
</dbReference>
<keyword evidence="5 6" id="KW-0472">Membrane</keyword>
<comment type="subcellular location">
    <subcellularLocation>
        <location evidence="1">Membrane</location>
        <topology evidence="1">Multi-pass membrane protein</topology>
    </subcellularLocation>
</comment>
<dbReference type="Pfam" id="PF00209">
    <property type="entry name" value="SNF"/>
    <property type="match status" value="2"/>
</dbReference>
<feature type="transmembrane region" description="Helical" evidence="6">
    <location>
        <begin position="380"/>
        <end position="400"/>
    </location>
</feature>
<feature type="transmembrane region" description="Helical" evidence="6">
    <location>
        <begin position="174"/>
        <end position="194"/>
    </location>
</feature>
<dbReference type="SUPFAM" id="SSF161070">
    <property type="entry name" value="SNF-like"/>
    <property type="match status" value="1"/>
</dbReference>
<gene>
    <name evidence="7" type="ORF">N784_04915</name>
</gene>
<evidence type="ECO:0000256" key="6">
    <source>
        <dbReference type="SAM" id="Phobius"/>
    </source>
</evidence>
<dbReference type="STRING" id="1385512.N784_04915"/>
<proteinExistence type="predicted"/>
<evidence type="ECO:0000313" key="7">
    <source>
        <dbReference type="EMBL" id="KGX86500.1"/>
    </source>
</evidence>
<evidence type="ECO:0000256" key="1">
    <source>
        <dbReference type="ARBA" id="ARBA00004141"/>
    </source>
</evidence>
<dbReference type="GO" id="GO:0016020">
    <property type="term" value="C:membrane"/>
    <property type="evidence" value="ECO:0007669"/>
    <property type="project" value="UniProtKB-SubCell"/>
</dbReference>
<keyword evidence="8" id="KW-1185">Reference proteome</keyword>
<keyword evidence="4 6" id="KW-1133">Transmembrane helix</keyword>
<dbReference type="Proteomes" id="UP000030401">
    <property type="component" value="Unassembled WGS sequence"/>
</dbReference>
<feature type="transmembrane region" description="Helical" evidence="6">
    <location>
        <begin position="214"/>
        <end position="239"/>
    </location>
</feature>
<dbReference type="PANTHER" id="PTHR42948">
    <property type="entry name" value="TRANSPORTER"/>
    <property type="match status" value="1"/>
</dbReference>
<name>A0A0A5G607_9BACI</name>
<dbReference type="PROSITE" id="PS50267">
    <property type="entry name" value="NA_NEUROTRAN_SYMP_3"/>
    <property type="match status" value="1"/>
</dbReference>
<dbReference type="RefSeq" id="WP_036834486.1">
    <property type="nucleotide sequence ID" value="NZ_AVPG01000013.1"/>
</dbReference>
<dbReference type="AlphaFoldDB" id="A0A0A5G607"/>
<comment type="caution">
    <text evidence="7">The sequence shown here is derived from an EMBL/GenBank/DDBJ whole genome shotgun (WGS) entry which is preliminary data.</text>
</comment>
<evidence type="ECO:0000256" key="3">
    <source>
        <dbReference type="ARBA" id="ARBA00022692"/>
    </source>
</evidence>
<dbReference type="OrthoDB" id="9762833at2"/>
<dbReference type="PANTHER" id="PTHR42948:SF1">
    <property type="entry name" value="TRANSPORTER"/>
    <property type="match status" value="1"/>
</dbReference>
<evidence type="ECO:0000256" key="4">
    <source>
        <dbReference type="ARBA" id="ARBA00022989"/>
    </source>
</evidence>
<dbReference type="CDD" id="cd10336">
    <property type="entry name" value="SLC6sbd_Tyt1-Like"/>
    <property type="match status" value="1"/>
</dbReference>